<evidence type="ECO:0000313" key="1">
    <source>
        <dbReference type="EMBL" id="SFF41761.1"/>
    </source>
</evidence>
<reference evidence="1 2" key="1">
    <citation type="submission" date="2016-10" db="EMBL/GenBank/DDBJ databases">
        <authorList>
            <person name="de Groot N.N."/>
        </authorList>
    </citation>
    <scope>NUCLEOTIDE SEQUENCE [LARGE SCALE GENOMIC DNA]</scope>
    <source>
        <strain>GEY</strain>
        <strain evidence="2">DSM 9560</strain>
    </source>
</reference>
<dbReference type="Proteomes" id="UP000199513">
    <property type="component" value="Unassembled WGS sequence"/>
</dbReference>
<dbReference type="STRING" id="1003.SAMN04488541_103248"/>
<organism evidence="1 2">
    <name type="scientific">Thermoflexibacter ruber</name>
    <dbReference type="NCBI Taxonomy" id="1003"/>
    <lineage>
        <taxon>Bacteria</taxon>
        <taxon>Pseudomonadati</taxon>
        <taxon>Bacteroidota</taxon>
        <taxon>Cytophagia</taxon>
        <taxon>Cytophagales</taxon>
        <taxon>Thermoflexibacteraceae</taxon>
        <taxon>Thermoflexibacter</taxon>
    </lineage>
</organism>
<gene>
    <name evidence="1" type="ORF">SAMN04488541_103248</name>
</gene>
<keyword evidence="2" id="KW-1185">Reference proteome</keyword>
<dbReference type="EMBL" id="FONY01000032">
    <property type="protein sequence ID" value="SFF41761.1"/>
    <property type="molecule type" value="Genomic_DNA"/>
</dbReference>
<protein>
    <submittedName>
        <fullName evidence="1">Peptidoglycan endopeptidase LytF</fullName>
    </submittedName>
</protein>
<name>A0A1I2IMK7_9BACT</name>
<accession>A0A1I2IMK7</accession>
<sequence length="325" mass="36664">MVIENHTIENITQARKAFQIGKEEKLGYNEYTATFPKPNGEITTIMFRDNVPSPHMTYIDGIVYTGTFMPKDIQEGSLPHVAISPTLAKALQYVYAEEGCFDAVNSYDKGIFSFGFIQFSGGMGGSLNDFMLLLKLKYPDTFYERFERYGIDVEEGTPRAVVSVLDAEEYKVVSGDAAWMHIMQNKQLTTVFIAAGHDMNVVSTQIEYIMYAYMNPALNSLIDLEIAGENYYNVPLHSIINSEMGVVAMIDLTIVMWVRKMSALFKQAIEEVAREFGLSSLEDVKNIDERSVIQKIISYEDSKALTDRRLNKVLSSGMSFEKNTL</sequence>
<dbReference type="RefSeq" id="WP_091548564.1">
    <property type="nucleotide sequence ID" value="NZ_FONY01000032.1"/>
</dbReference>
<evidence type="ECO:0000313" key="2">
    <source>
        <dbReference type="Proteomes" id="UP000199513"/>
    </source>
</evidence>
<proteinExistence type="predicted"/>
<dbReference type="OrthoDB" id="2149800at2"/>
<dbReference type="AlphaFoldDB" id="A0A1I2IMK7"/>